<keyword evidence="2" id="KW-1185">Reference proteome</keyword>
<gene>
    <name evidence="1" type="ORF">SAMN05445850_8532</name>
</gene>
<evidence type="ECO:0008006" key="3">
    <source>
        <dbReference type="Google" id="ProtNLM"/>
    </source>
</evidence>
<name>A0A1H1KMG0_9BURK</name>
<sequence>MARRPLTKTKLLPMSAALARERSLSYHVALDCWRRGHGNGRIVNELTRATYMAWFLQCAGYGGEPVELFKAAECVGEITLMKAHESGRQDGWLLDEDCVSTFTALLALHDAQLRTAPLHQYEGAERRLLAFLQGPERSPIPAPID</sequence>
<proteinExistence type="predicted"/>
<dbReference type="EMBL" id="FNKX01000005">
    <property type="protein sequence ID" value="SDR62955.1"/>
    <property type="molecule type" value="Genomic_DNA"/>
</dbReference>
<dbReference type="Proteomes" id="UP000199365">
    <property type="component" value="Unassembled WGS sequence"/>
</dbReference>
<reference evidence="2" key="1">
    <citation type="submission" date="2016-10" db="EMBL/GenBank/DDBJ databases">
        <authorList>
            <person name="Varghese N."/>
            <person name="Submissions S."/>
        </authorList>
    </citation>
    <scope>NUCLEOTIDE SEQUENCE [LARGE SCALE GENOMIC DNA]</scope>
    <source>
        <strain evidence="2">DUS833</strain>
    </source>
</reference>
<accession>A0A1H1KMG0</accession>
<protein>
    <recommendedName>
        <fullName evidence="3">Fis family transcriptional regulator</fullName>
    </recommendedName>
</protein>
<dbReference type="STRING" id="157910.SAMN05445850_8532"/>
<dbReference type="AlphaFoldDB" id="A0A1H1KMG0"/>
<evidence type="ECO:0000313" key="1">
    <source>
        <dbReference type="EMBL" id="SDR62955.1"/>
    </source>
</evidence>
<evidence type="ECO:0000313" key="2">
    <source>
        <dbReference type="Proteomes" id="UP000199365"/>
    </source>
</evidence>
<organism evidence="1 2">
    <name type="scientific">Paraburkholderia tuberum</name>
    <dbReference type="NCBI Taxonomy" id="157910"/>
    <lineage>
        <taxon>Bacteria</taxon>
        <taxon>Pseudomonadati</taxon>
        <taxon>Pseudomonadota</taxon>
        <taxon>Betaproteobacteria</taxon>
        <taxon>Burkholderiales</taxon>
        <taxon>Burkholderiaceae</taxon>
        <taxon>Paraburkholderia</taxon>
    </lineage>
</organism>